<gene>
    <name evidence="2" type="ORF">PG996_001263</name>
</gene>
<evidence type="ECO:0000313" key="3">
    <source>
        <dbReference type="Proteomes" id="UP001446871"/>
    </source>
</evidence>
<feature type="region of interest" description="Disordered" evidence="1">
    <location>
        <begin position="15"/>
        <end position="81"/>
    </location>
</feature>
<feature type="compositionally biased region" description="Basic and acidic residues" evidence="1">
    <location>
        <begin position="50"/>
        <end position="60"/>
    </location>
</feature>
<protein>
    <submittedName>
        <fullName evidence="2">Uncharacterized protein</fullName>
    </submittedName>
</protein>
<name>A0ABR1WG95_9PEZI</name>
<organism evidence="2 3">
    <name type="scientific">Apiospora saccharicola</name>
    <dbReference type="NCBI Taxonomy" id="335842"/>
    <lineage>
        <taxon>Eukaryota</taxon>
        <taxon>Fungi</taxon>
        <taxon>Dikarya</taxon>
        <taxon>Ascomycota</taxon>
        <taxon>Pezizomycotina</taxon>
        <taxon>Sordariomycetes</taxon>
        <taxon>Xylariomycetidae</taxon>
        <taxon>Amphisphaeriales</taxon>
        <taxon>Apiosporaceae</taxon>
        <taxon>Apiospora</taxon>
    </lineage>
</organism>
<dbReference type="Proteomes" id="UP001446871">
    <property type="component" value="Unassembled WGS sequence"/>
</dbReference>
<keyword evidence="3" id="KW-1185">Reference proteome</keyword>
<sequence>MDDGVLGRVVEYSDGSRLGSCSKTGHYSRGHDRAAGGRDAHQHRTAGKLGNDEREIYHHDPAHRRPTHYGGVVSHSRPFGA</sequence>
<reference evidence="2 3" key="1">
    <citation type="submission" date="2023-01" db="EMBL/GenBank/DDBJ databases">
        <title>Analysis of 21 Apiospora genomes using comparative genomics revels a genus with tremendous synthesis potential of carbohydrate active enzymes and secondary metabolites.</title>
        <authorList>
            <person name="Sorensen T."/>
        </authorList>
    </citation>
    <scope>NUCLEOTIDE SEQUENCE [LARGE SCALE GENOMIC DNA]</scope>
    <source>
        <strain evidence="2 3">CBS 83171</strain>
    </source>
</reference>
<comment type="caution">
    <text evidence="2">The sequence shown here is derived from an EMBL/GenBank/DDBJ whole genome shotgun (WGS) entry which is preliminary data.</text>
</comment>
<evidence type="ECO:0000256" key="1">
    <source>
        <dbReference type="SAM" id="MobiDB-lite"/>
    </source>
</evidence>
<accession>A0ABR1WG95</accession>
<proteinExistence type="predicted"/>
<dbReference type="EMBL" id="JAQQWM010000001">
    <property type="protein sequence ID" value="KAK8082482.1"/>
    <property type="molecule type" value="Genomic_DNA"/>
</dbReference>
<evidence type="ECO:0000313" key="2">
    <source>
        <dbReference type="EMBL" id="KAK8082482.1"/>
    </source>
</evidence>
<feature type="compositionally biased region" description="Basic and acidic residues" evidence="1">
    <location>
        <begin position="29"/>
        <end position="42"/>
    </location>
</feature>